<proteinExistence type="predicted"/>
<feature type="non-terminal residue" evidence="1">
    <location>
        <position position="1"/>
    </location>
</feature>
<evidence type="ECO:0000313" key="2">
    <source>
        <dbReference type="Proteomes" id="UP000824469"/>
    </source>
</evidence>
<evidence type="ECO:0000313" key="1">
    <source>
        <dbReference type="EMBL" id="KAH9291993.1"/>
    </source>
</evidence>
<feature type="non-terminal residue" evidence="1">
    <location>
        <position position="67"/>
    </location>
</feature>
<accession>A0AA38C9D9</accession>
<dbReference type="EMBL" id="JAHRHJ020003309">
    <property type="protein sequence ID" value="KAH9291993.1"/>
    <property type="molecule type" value="Genomic_DNA"/>
</dbReference>
<reference evidence="1 2" key="1">
    <citation type="journal article" date="2021" name="Nat. Plants">
        <title>The Taxus genome provides insights into paclitaxel biosynthesis.</title>
        <authorList>
            <person name="Xiong X."/>
            <person name="Gou J."/>
            <person name="Liao Q."/>
            <person name="Li Y."/>
            <person name="Zhou Q."/>
            <person name="Bi G."/>
            <person name="Li C."/>
            <person name="Du R."/>
            <person name="Wang X."/>
            <person name="Sun T."/>
            <person name="Guo L."/>
            <person name="Liang H."/>
            <person name="Lu P."/>
            <person name="Wu Y."/>
            <person name="Zhang Z."/>
            <person name="Ro D.K."/>
            <person name="Shang Y."/>
            <person name="Huang S."/>
            <person name="Yan J."/>
        </authorList>
    </citation>
    <scope>NUCLEOTIDE SEQUENCE [LARGE SCALE GENOMIC DNA]</scope>
    <source>
        <strain evidence="1">Ta-2019</strain>
    </source>
</reference>
<dbReference type="Proteomes" id="UP000824469">
    <property type="component" value="Unassembled WGS sequence"/>
</dbReference>
<organism evidence="1 2">
    <name type="scientific">Taxus chinensis</name>
    <name type="common">Chinese yew</name>
    <name type="synonym">Taxus wallichiana var. chinensis</name>
    <dbReference type="NCBI Taxonomy" id="29808"/>
    <lineage>
        <taxon>Eukaryota</taxon>
        <taxon>Viridiplantae</taxon>
        <taxon>Streptophyta</taxon>
        <taxon>Embryophyta</taxon>
        <taxon>Tracheophyta</taxon>
        <taxon>Spermatophyta</taxon>
        <taxon>Pinopsida</taxon>
        <taxon>Pinidae</taxon>
        <taxon>Conifers II</taxon>
        <taxon>Cupressales</taxon>
        <taxon>Taxaceae</taxon>
        <taxon>Taxus</taxon>
    </lineage>
</organism>
<sequence length="67" mass="7669">LHFNKGYISFENKEECIIIPLKDAKVAPYVEPLSEEDLNRIYACTIKDPEVTEPSKEGVIQWDDAQS</sequence>
<comment type="caution">
    <text evidence="1">The sequence shown here is derived from an EMBL/GenBank/DDBJ whole genome shotgun (WGS) entry which is preliminary data.</text>
</comment>
<gene>
    <name evidence="1" type="ORF">KI387_042823</name>
</gene>
<protein>
    <submittedName>
        <fullName evidence="1">Uncharacterized protein</fullName>
    </submittedName>
</protein>
<name>A0AA38C9D9_TAXCH</name>
<dbReference type="AlphaFoldDB" id="A0AA38C9D9"/>
<keyword evidence="2" id="KW-1185">Reference proteome</keyword>